<dbReference type="Gene3D" id="2.40.170.10">
    <property type="entry name" value="Porin, LamB type"/>
    <property type="match status" value="1"/>
</dbReference>
<organism evidence="2 3">
    <name type="scientific">Vibrio cidicii</name>
    <dbReference type="NCBI Taxonomy" id="1763883"/>
    <lineage>
        <taxon>Bacteria</taxon>
        <taxon>Pseudomonadati</taxon>
        <taxon>Pseudomonadota</taxon>
        <taxon>Gammaproteobacteria</taxon>
        <taxon>Vibrionales</taxon>
        <taxon>Vibrionaceae</taxon>
        <taxon>Vibrio</taxon>
    </lineage>
</organism>
<reference evidence="3" key="1">
    <citation type="submission" date="2015-12" db="EMBL/GenBank/DDBJ databases">
        <authorList>
            <person name="Shamseldin A."/>
            <person name="Moawad H."/>
            <person name="Abd El-Rahim W.M."/>
            <person name="Sadowsky M.J."/>
        </authorList>
    </citation>
    <scope>NUCLEOTIDE SEQUENCE [LARGE SCALE GENOMIC DNA]</scope>
    <source>
        <strain evidence="3">2538-88</strain>
    </source>
</reference>
<comment type="caution">
    <text evidence="2">The sequence shown here is derived from an EMBL/GenBank/DDBJ whole genome shotgun (WGS) entry which is preliminary data.</text>
</comment>
<dbReference type="GO" id="GO:0015288">
    <property type="term" value="F:porin activity"/>
    <property type="evidence" value="ECO:0007669"/>
    <property type="project" value="InterPro"/>
</dbReference>
<proteinExistence type="predicted"/>
<name>A0A151KSB0_9VIBR</name>
<dbReference type="Pfam" id="PF02264">
    <property type="entry name" value="LamB"/>
    <property type="match status" value="1"/>
</dbReference>
<evidence type="ECO:0000313" key="3">
    <source>
        <dbReference type="Proteomes" id="UP000075346"/>
    </source>
</evidence>
<evidence type="ECO:0000256" key="1">
    <source>
        <dbReference type="SAM" id="SignalP"/>
    </source>
</evidence>
<dbReference type="Proteomes" id="UP000075346">
    <property type="component" value="Unassembled WGS sequence"/>
</dbReference>
<dbReference type="SUPFAM" id="SSF56935">
    <property type="entry name" value="Porins"/>
    <property type="match status" value="1"/>
</dbReference>
<feature type="signal peptide" evidence="1">
    <location>
        <begin position="1"/>
        <end position="24"/>
    </location>
</feature>
<dbReference type="GO" id="GO:0034219">
    <property type="term" value="P:carbohydrate transmembrane transport"/>
    <property type="evidence" value="ECO:0007669"/>
    <property type="project" value="InterPro"/>
</dbReference>
<evidence type="ECO:0000313" key="2">
    <source>
        <dbReference type="EMBL" id="KYN80480.1"/>
    </source>
</evidence>
<dbReference type="EMBL" id="LOBR01000123">
    <property type="protein sequence ID" value="KYN80480.1"/>
    <property type="molecule type" value="Genomic_DNA"/>
</dbReference>
<protein>
    <recommendedName>
        <fullName evidence="4">Maltoporin</fullName>
    </recommendedName>
</protein>
<dbReference type="InterPro" id="IPR036998">
    <property type="entry name" value="Porin_LamB_sf"/>
</dbReference>
<dbReference type="InterPro" id="IPR003192">
    <property type="entry name" value="Porin_LamB"/>
</dbReference>
<dbReference type="RefSeq" id="WP_061898264.1">
    <property type="nucleotide sequence ID" value="NZ_JBBMIX010000005.1"/>
</dbReference>
<evidence type="ECO:0008006" key="4">
    <source>
        <dbReference type="Google" id="ProtNLM"/>
    </source>
</evidence>
<accession>A0A151KSB0</accession>
<keyword evidence="1" id="KW-0732">Signal</keyword>
<dbReference type="AlphaFoldDB" id="A0A151KSB0"/>
<gene>
    <name evidence="2" type="ORF">ATY37_08140</name>
</gene>
<sequence>MKKLNLVVAISAALTATASLPTIADDSVQFHGFAMAAGDFQSELDRPKNLALHTDITGPNQDPRGKMGDLGNTYWHDYFTALSLNKRFDGVQEGEWADFTFELLGYGDKSVEASQMYVQYGGLDFLPENARVWAGRKYAGERIRNLAYNIREINVDSGIGYNSDNLDVTIGYNQADWSDPNSNNNSLLAAEGSRTVFDFAYRFGNAEIGANYMQELDDPYVRMGLAGPGAKERKSNAYSAFAKYKFASFLGLAGNSSVMLQGGKGLIAQYLSTARISALSEEDDKSMRLSYYGMIHQFEGFTIEPSLVYEYTDRAEQRRITAINDTLGGWRSDYTFGSAEEQGLFAAVSVHQALTNNLSMQYEVVYANKTNRDGVEGIDGSMYKLAMGPSLQLKSVPWAVPVTNISIAYVGGDEEITDLPVDSEWRLGYRFEVFF</sequence>
<dbReference type="GO" id="GO:0016020">
    <property type="term" value="C:membrane"/>
    <property type="evidence" value="ECO:0007669"/>
    <property type="project" value="InterPro"/>
</dbReference>
<feature type="chain" id="PRO_5007583496" description="Maltoporin" evidence="1">
    <location>
        <begin position="25"/>
        <end position="435"/>
    </location>
</feature>